<name>A0A2T9ZL13_9FUNG</name>
<keyword evidence="1" id="KW-0547">Nucleotide-binding</keyword>
<dbReference type="GO" id="GO:0005783">
    <property type="term" value="C:endoplasmic reticulum"/>
    <property type="evidence" value="ECO:0007669"/>
    <property type="project" value="TreeGrafter"/>
</dbReference>
<dbReference type="InterPro" id="IPR042099">
    <property type="entry name" value="ANL_N_sf"/>
</dbReference>
<dbReference type="InterPro" id="IPR020845">
    <property type="entry name" value="AMP-binding_CS"/>
</dbReference>
<gene>
    <name evidence="4" type="ORF">BB560_000241</name>
</gene>
<dbReference type="GO" id="GO:0004467">
    <property type="term" value="F:long-chain fatty acid-CoA ligase activity"/>
    <property type="evidence" value="ECO:0007669"/>
    <property type="project" value="TreeGrafter"/>
</dbReference>
<keyword evidence="2" id="KW-0067">ATP-binding</keyword>
<evidence type="ECO:0000313" key="4">
    <source>
        <dbReference type="EMBL" id="PVV05240.1"/>
    </source>
</evidence>
<evidence type="ECO:0000256" key="2">
    <source>
        <dbReference type="ARBA" id="ARBA00022840"/>
    </source>
</evidence>
<proteinExistence type="predicted"/>
<reference evidence="4 5" key="1">
    <citation type="journal article" date="2018" name="MBio">
        <title>Comparative Genomics Reveals the Core Gene Toolbox for the Fungus-Insect Symbiosis.</title>
        <authorList>
            <person name="Wang Y."/>
            <person name="Stata M."/>
            <person name="Wang W."/>
            <person name="Stajich J.E."/>
            <person name="White M.M."/>
            <person name="Moncalvo J.M."/>
        </authorList>
    </citation>
    <scope>NUCLEOTIDE SEQUENCE [LARGE SCALE GENOMIC DNA]</scope>
    <source>
        <strain evidence="4 5">SC-DP-2</strain>
    </source>
</reference>
<comment type="caution">
    <text evidence="4">The sequence shown here is derived from an EMBL/GenBank/DDBJ whole genome shotgun (WGS) entry which is preliminary data.</text>
</comment>
<dbReference type="SUPFAM" id="SSF56801">
    <property type="entry name" value="Acetyl-CoA synthetase-like"/>
    <property type="match status" value="1"/>
</dbReference>
<organism evidence="4 5">
    <name type="scientific">Smittium megazygosporum</name>
    <dbReference type="NCBI Taxonomy" id="133381"/>
    <lineage>
        <taxon>Eukaryota</taxon>
        <taxon>Fungi</taxon>
        <taxon>Fungi incertae sedis</taxon>
        <taxon>Zoopagomycota</taxon>
        <taxon>Kickxellomycotina</taxon>
        <taxon>Harpellomycetes</taxon>
        <taxon>Harpellales</taxon>
        <taxon>Legeriomycetaceae</taxon>
        <taxon>Smittium</taxon>
    </lineage>
</organism>
<dbReference type="EMBL" id="MBFS01000023">
    <property type="protein sequence ID" value="PVV05240.1"/>
    <property type="molecule type" value="Genomic_DNA"/>
</dbReference>
<sequence>MEYNTKGFKSYVVPDSARPGFTPILRNLVVYKDSIYNSVSPDLQTIYDLFWAAVENAPDRDFIGHRPYDPETGKFLPYVFQTYKQVGERVTNASAGFIKAMLMLSKTEQEKQKVLARKWPIAIYSINRPEWKIADKACVTQSLYSVALYDTLGYDSMLYILDHCEAPMVVCSLDKIPKIMLNIGKLPRLKIIVCMDSLKDSQHSRSVPSPFNTNSIRILREWTNHCSIKLYDMEEIEELGKSSGIPHFPPKPEDIYTVLYTSGTTGNPKGVVSTHSNYVHSVKCSTMGLLNRDPPPVLISYLPLAHTYGRNTENLNLFQYGKIGYFCGDISKILEDTRALQPTSFPGIPRLLSRFYDEIRKKTIDAPGITGKIYRKAVAEKLVKFKKTGNPRDEFWDPTLFKPIKSMISDRLTAAGSGSASIEPKVLDFLRVVFAIDMIEGFGMTETSAVGLKQVPGDPSSGNIGTPLPGIEIRLKDVPEMNYLSTDTPCARGELLIRSKTIFREYLKEPEQTREVMLEGNWFATGDIARINEDGSISIIDRKKSIFKLSQGEYLAPERLENTLSKHPLVSQSFVYGRSTKSYPVGVIVPDPLTFVPWATKIVGNKTFEELAKDPKVVSEVLKEVQAYSRRSKMNGFEILRNIHLEHIPFDADNNQLLTPTLKLRRFDAAKYYNDILEELYEE</sequence>
<dbReference type="OrthoDB" id="1700726at2759"/>
<protein>
    <recommendedName>
        <fullName evidence="3">AMP-dependent synthetase/ligase domain-containing protein</fullName>
    </recommendedName>
</protein>
<evidence type="ECO:0000256" key="1">
    <source>
        <dbReference type="ARBA" id="ARBA00022741"/>
    </source>
</evidence>
<dbReference type="STRING" id="133381.A0A2T9ZL13"/>
<dbReference type="GO" id="GO:0005524">
    <property type="term" value="F:ATP binding"/>
    <property type="evidence" value="ECO:0007669"/>
    <property type="project" value="UniProtKB-KW"/>
</dbReference>
<dbReference type="GO" id="GO:0016020">
    <property type="term" value="C:membrane"/>
    <property type="evidence" value="ECO:0007669"/>
    <property type="project" value="TreeGrafter"/>
</dbReference>
<accession>A0A2T9ZL13</accession>
<feature type="domain" description="AMP-dependent synthetase/ligase" evidence="3">
    <location>
        <begin position="80"/>
        <end position="507"/>
    </location>
</feature>
<dbReference type="PROSITE" id="PS00455">
    <property type="entry name" value="AMP_BINDING"/>
    <property type="match status" value="1"/>
</dbReference>
<evidence type="ECO:0000259" key="3">
    <source>
        <dbReference type="Pfam" id="PF00501"/>
    </source>
</evidence>
<dbReference type="PANTHER" id="PTHR43272">
    <property type="entry name" value="LONG-CHAIN-FATTY-ACID--COA LIGASE"/>
    <property type="match status" value="1"/>
</dbReference>
<keyword evidence="5" id="KW-1185">Reference proteome</keyword>
<dbReference type="PANTHER" id="PTHR43272:SF33">
    <property type="entry name" value="AMP-BINDING DOMAIN-CONTAINING PROTEIN-RELATED"/>
    <property type="match status" value="1"/>
</dbReference>
<dbReference type="AlphaFoldDB" id="A0A2T9ZL13"/>
<evidence type="ECO:0000313" key="5">
    <source>
        <dbReference type="Proteomes" id="UP000245609"/>
    </source>
</evidence>
<dbReference type="Proteomes" id="UP000245609">
    <property type="component" value="Unassembled WGS sequence"/>
</dbReference>
<dbReference type="InterPro" id="IPR000873">
    <property type="entry name" value="AMP-dep_synth/lig_dom"/>
</dbReference>
<dbReference type="Pfam" id="PF00501">
    <property type="entry name" value="AMP-binding"/>
    <property type="match status" value="1"/>
</dbReference>
<dbReference type="Gene3D" id="3.40.50.12780">
    <property type="entry name" value="N-terminal domain of ligase-like"/>
    <property type="match status" value="1"/>
</dbReference>